<feature type="region of interest" description="Disordered" evidence="1">
    <location>
        <begin position="153"/>
        <end position="174"/>
    </location>
</feature>
<proteinExistence type="predicted"/>
<dbReference type="InterPro" id="IPR011010">
    <property type="entry name" value="DNA_brk_join_enz"/>
</dbReference>
<organism evidence="2 3">
    <name type="scientific">Polarella glacialis</name>
    <name type="common">Dinoflagellate</name>
    <dbReference type="NCBI Taxonomy" id="89957"/>
    <lineage>
        <taxon>Eukaryota</taxon>
        <taxon>Sar</taxon>
        <taxon>Alveolata</taxon>
        <taxon>Dinophyceae</taxon>
        <taxon>Suessiales</taxon>
        <taxon>Suessiaceae</taxon>
        <taxon>Polarella</taxon>
    </lineage>
</organism>
<dbReference type="EMBL" id="CAJNNV010031685">
    <property type="protein sequence ID" value="CAE8637362.1"/>
    <property type="molecule type" value="Genomic_DNA"/>
</dbReference>
<dbReference type="OrthoDB" id="418957at2759"/>
<feature type="non-terminal residue" evidence="2">
    <location>
        <position position="2097"/>
    </location>
</feature>
<feature type="compositionally biased region" description="Polar residues" evidence="1">
    <location>
        <begin position="2022"/>
        <end position="2034"/>
    </location>
</feature>
<evidence type="ECO:0000256" key="1">
    <source>
        <dbReference type="SAM" id="MobiDB-lite"/>
    </source>
</evidence>
<feature type="region of interest" description="Disordered" evidence="1">
    <location>
        <begin position="944"/>
        <end position="992"/>
    </location>
</feature>
<gene>
    <name evidence="2" type="ORF">PGLA1383_LOCUS52729</name>
</gene>
<protein>
    <submittedName>
        <fullName evidence="2">Uncharacterized protein</fullName>
    </submittedName>
</protein>
<feature type="compositionally biased region" description="Low complexity" evidence="1">
    <location>
        <begin position="1014"/>
        <end position="1028"/>
    </location>
</feature>
<accession>A0A813HI33</accession>
<feature type="region of interest" description="Disordered" evidence="1">
    <location>
        <begin position="1999"/>
        <end position="2040"/>
    </location>
</feature>
<feature type="region of interest" description="Disordered" evidence="1">
    <location>
        <begin position="1008"/>
        <end position="1028"/>
    </location>
</feature>
<evidence type="ECO:0000313" key="2">
    <source>
        <dbReference type="EMBL" id="CAE8637362.1"/>
    </source>
</evidence>
<reference evidence="2" key="1">
    <citation type="submission" date="2021-02" db="EMBL/GenBank/DDBJ databases">
        <authorList>
            <person name="Dougan E. K."/>
            <person name="Rhodes N."/>
            <person name="Thang M."/>
            <person name="Chan C."/>
        </authorList>
    </citation>
    <scope>NUCLEOTIDE SEQUENCE</scope>
</reference>
<dbReference type="GO" id="GO:0003677">
    <property type="term" value="F:DNA binding"/>
    <property type="evidence" value="ECO:0007669"/>
    <property type="project" value="InterPro"/>
</dbReference>
<name>A0A813HI33_POLGL</name>
<comment type="caution">
    <text evidence="2">The sequence shown here is derived from an EMBL/GenBank/DDBJ whole genome shotgun (WGS) entry which is preliminary data.</text>
</comment>
<dbReference type="SUPFAM" id="SSF56349">
    <property type="entry name" value="DNA breaking-rejoining enzymes"/>
    <property type="match status" value="1"/>
</dbReference>
<sequence length="2097" mass="229642">GSRSALRDEPDVIYEPIEKAMEEDLQTQTDLPGMQLAVDARTWLEHRSRVQNYPATVRWLWAVAGIHSALRQERFAEARARAAILLAAGDQFSIDGGSWSIAREFLLETPPPFSSFSRHTLPDSSELPRSRLLDTRWLEAVMSKLKEVEDFTERRRELQKGPASGTAGGGAADAERIVDKAREEKRKAAAIAAAKERKVAAAAKAKAAAKSAKNFPCPPSGEHISAPPEAVAPLHDPSMTVSPTTEWRVWRVHCCRKDLIAYHTPSPPSSESAVPGFDRRDYGSVEIGKCHQATVTPAKEVDPERLTFSGRPAFDPLPLLSGETAEIYARPLDHRSEKPRSKPPVVRFQATRRNKLRLFEKLDAAGRLRLFPARMLVQANGLFALVKDLAKGRLIFDARPLNVFEPGLNFWTQTMASATSLLTVYVPPEFDLEFSGDDLRDYYYYFFVTIQSALRNALAGHWRPEDLARLTCYDASLAQEPYLIAALDTMAMGDINAVEVGQAAHMAIAISAGFLMEERGPRFDPRNPVAGVIIDDFVAFLLRRRPQFITTQVLRDEEEQKVFDLNAKFTRLYQAYRDRNLVRHEAKSFSLSSAATFWGAQLDGSSGYVRAPAVRAIPLAALTRKIAVIGFVTASLLEVLGGCWVSIFQFRRRLVSLLDYTYAAQRGRTRHALIRMSPELRNELFVLAAMGPVAASNLRASPAPWVDAVDASGWGLAGVRAPLTEVLALELRRHTLAKGTWARLLAPTLAWSRALGKLGPEDELPGDDELVPSLLWIALAQSLPFKLSWQQRAARKQHINISELQAYLETEIVAAVERPCSRTLVGSDSQVTLGAVTKGRAASPALNFELSVSVPPPVLRLPVWFASASAGGFGLLDAALEKEGVLPSMLSGAPRLDDVLLPAKPELRPRSLQRSIAFLQGATWRGKRAEVSEADAVTDVLPADLRRPGETSEALPAVSLPAELRQPGEAPGVLPVGSRRPGKASATPAALPADLRRPGKVAGALPVDSRLPGEASSTPAALPAALRRPGEAAVALPADPRRPGKAMPLLPPAALLLLSQRQEGVAYATGRNGSCATTTVSAQTSSAVVPPVRTPLHPRGLPALSERMTQKICDGNSHSVFVCRLLRLAHQLGVIFWIENPDSSWLFRQRRWLRFCKRLGVGTYRLDDFCRFGIRWWKRTRFIANSRLRGVVAIAVCLDCDLYPERRRLDIAACARASSLRIGEASHPGPGFRAKQAATSCAAQCSHIELAEVSLFQPGTDALRSQVWAIFTTWLESALEPEQANLLLQVPEVAALLLTAFGPYFFKQGGALYYYRQLLAQAQHKVWGIRSWFRPAWDLVSKWESLEPAQRRPPTLEVLLEAMLSLASNWGWLRWAGVTLLAFCGITRPGEPLAAKRIDLLLPADMLRTTATTVFLRISKPKTRSHGSAKIQHFQVSDSDAVRFVSAVFGPLQASELLYPGSASAYRRRWDALLRALRVPTALRLTPGGLRGGGAVSAYRAGMPITDILWKMRLRHLKTLENYLQEVAAASILPLLPPESRTLISAAAAMRVFTSETVSKVRTAAPGRASAVPAATSVVALRYLCDACSCKLSPQAVLVYSRPFARHLQLPEPDEMRPMSVDTQWTSDSLGDLFTGNTVRSYAGSLRPRVSSSAAQPLNPDDFAGTRTDRVDVARCVSRRARGLRQTPRVEQLTHQASIETLERVQGVLVQHFGISAENAVAQAPLADFGFFLEGHGNVGLQQVADVVMALEKEFGVELLTIIASTYVTFRMPEGVNTVQDLAGFIETKTGGQTWPSGVDSPSEDELEGEKLFAEVQALASEVAMRDDYYSQEEGWDFDGLRSDIKLYKRTTADPTTSPTSSAVYAPQADFAGTRTDRVDVARCVGQRATGLRQTPRVEQLTHQASIETLERVQGVLMTHFGISAENAVARAPLADFGFFLEGYGNVGLQQVADVVMALEKEFGVELLTIIASTYITFRMPEGVNTVQDLADFIETKTGGQTWPSEVDSPSGLVSAPPSEVDSPSGSASEPLQQTEDELEGEKLFAEVQALASEIAMRDDYYSEEDGWDFEGLRSGVDLLGKARLMLRSRGSSTAQT</sequence>
<evidence type="ECO:0000313" key="3">
    <source>
        <dbReference type="Proteomes" id="UP000654075"/>
    </source>
</evidence>
<keyword evidence="3" id="KW-1185">Reference proteome</keyword>
<dbReference type="Proteomes" id="UP000654075">
    <property type="component" value="Unassembled WGS sequence"/>
</dbReference>